<keyword evidence="1" id="KW-1133">Transmembrane helix</keyword>
<reference evidence="2 3" key="1">
    <citation type="journal article" date="2019" name="Int. J. Syst. Evol. Microbiol.">
        <title>The Global Catalogue of Microorganisms (GCM) 10K type strain sequencing project: providing services to taxonomists for standard genome sequencing and annotation.</title>
        <authorList>
            <consortium name="The Broad Institute Genomics Platform"/>
            <consortium name="The Broad Institute Genome Sequencing Center for Infectious Disease"/>
            <person name="Wu L."/>
            <person name="Ma J."/>
        </authorList>
    </citation>
    <scope>NUCLEOTIDE SEQUENCE [LARGE SCALE GENOMIC DNA]</scope>
    <source>
        <strain evidence="2 3">JCM 14545</strain>
    </source>
</reference>
<comment type="caution">
    <text evidence="2">The sequence shown here is derived from an EMBL/GenBank/DDBJ whole genome shotgun (WGS) entry which is preliminary data.</text>
</comment>
<feature type="transmembrane region" description="Helical" evidence="1">
    <location>
        <begin position="120"/>
        <end position="139"/>
    </location>
</feature>
<keyword evidence="1" id="KW-0472">Membrane</keyword>
<proteinExistence type="predicted"/>
<evidence type="ECO:0000313" key="2">
    <source>
        <dbReference type="EMBL" id="GAA1948170.1"/>
    </source>
</evidence>
<evidence type="ECO:0000256" key="1">
    <source>
        <dbReference type="SAM" id="Phobius"/>
    </source>
</evidence>
<dbReference type="Proteomes" id="UP001501116">
    <property type="component" value="Unassembled WGS sequence"/>
</dbReference>
<keyword evidence="3" id="KW-1185">Reference proteome</keyword>
<name>A0ABN2QCR6_9PSEU</name>
<protein>
    <submittedName>
        <fullName evidence="2">Uncharacterized protein</fullName>
    </submittedName>
</protein>
<evidence type="ECO:0000313" key="3">
    <source>
        <dbReference type="Proteomes" id="UP001501116"/>
    </source>
</evidence>
<accession>A0ABN2QCR6</accession>
<sequence>MVPLVAKCLPERPQWAVPVNQPAGRTEASPVVPRLLAGLVATALLVTGIIALASTITAAPDGRGLVVRCGSAFAPDDSQANLFAKARELDAELTGNRPELGGPGAIYAWACDDAIGMRRLWAWPLAGIGALGLVAAVAVRRRRSAE</sequence>
<organism evidence="2 3">
    <name type="scientific">Amycolatopsis minnesotensis</name>
    <dbReference type="NCBI Taxonomy" id="337894"/>
    <lineage>
        <taxon>Bacteria</taxon>
        <taxon>Bacillati</taxon>
        <taxon>Actinomycetota</taxon>
        <taxon>Actinomycetes</taxon>
        <taxon>Pseudonocardiales</taxon>
        <taxon>Pseudonocardiaceae</taxon>
        <taxon>Amycolatopsis</taxon>
    </lineage>
</organism>
<keyword evidence="1" id="KW-0812">Transmembrane</keyword>
<dbReference type="EMBL" id="BAAANN010000005">
    <property type="protein sequence ID" value="GAA1948170.1"/>
    <property type="molecule type" value="Genomic_DNA"/>
</dbReference>
<gene>
    <name evidence="2" type="ORF">GCM10009754_15590</name>
</gene>
<feature type="transmembrane region" description="Helical" evidence="1">
    <location>
        <begin position="35"/>
        <end position="56"/>
    </location>
</feature>